<feature type="chain" id="PRO_5025423632" evidence="1">
    <location>
        <begin position="20"/>
        <end position="657"/>
    </location>
</feature>
<evidence type="ECO:0000256" key="1">
    <source>
        <dbReference type="SAM" id="SignalP"/>
    </source>
</evidence>
<sequence>MRVSDLTFGILAVVGTAFGQNTKRYCDPATLICYSSWTVTNGITFGVALPEAQAAPFDMLLQIVSPIKNGWVGFSWGGTMPYVPLTIGWINSAANTTIYSSRMAFGLSLPQAYDGAEYSYLKGTGYNTTHWSLNVRCRGCSQWHDVDGNLMSIDGAATAQKFAYGLATKAPAQPDSNRSTFNVHNSFGNYRFNLTQGWNANFAALVAANLVDIAPPTSSSALASTSTTIPTSISSVPATTSTATTQPIQTVIPASCNDVTKLAFPMSIAKGWRVTKVAGGLIQPRGLVFDTAGNLLVVQNGLGITAHKVGSNGCLISSKTIISQRNLNHGIVLSHDGKKLYASSATSVFAWDYDVQRMSVSGNSTAIVTGMDSSGHVTRTLVIPPKHPNLLIVSHGSNDNFDYGSADIKTGRSCVKVFNTSSIPESGYNYARGGYQMGYGLRNEVGLAFDGNGMLWGVENSSDELHRTINGTSVDIHTDNPADEINYLGDPSIENTNWYGYPTCYTCGAPDAITDRRFAVGDQFVLEPNATFSDDTCVESSVPARLALPAHSAPLDAKFDRNFTSMFITIHGSWNRSPSVGYKVVEVPFSKGSSGFGPKAPLNSTAGWQDVLWNPDVEHCSTTQCFRPVSIAQDVYGRMYITSDSGAEGEIVILGRG</sequence>
<dbReference type="InterPro" id="IPR011042">
    <property type="entry name" value="6-blade_b-propeller_TolB-like"/>
</dbReference>
<gene>
    <name evidence="4" type="ORF">T440DRAFT_427855</name>
</gene>
<organism evidence="4 5">
    <name type="scientific">Plenodomus tracheiphilus IPT5</name>
    <dbReference type="NCBI Taxonomy" id="1408161"/>
    <lineage>
        <taxon>Eukaryota</taxon>
        <taxon>Fungi</taxon>
        <taxon>Dikarya</taxon>
        <taxon>Ascomycota</taxon>
        <taxon>Pezizomycotina</taxon>
        <taxon>Dothideomycetes</taxon>
        <taxon>Pleosporomycetidae</taxon>
        <taxon>Pleosporales</taxon>
        <taxon>Pleosporineae</taxon>
        <taxon>Leptosphaeriaceae</taxon>
        <taxon>Plenodomus</taxon>
    </lineage>
</organism>
<evidence type="ECO:0000259" key="3">
    <source>
        <dbReference type="Pfam" id="PF22807"/>
    </source>
</evidence>
<feature type="signal peptide" evidence="1">
    <location>
        <begin position="1"/>
        <end position="19"/>
    </location>
</feature>
<dbReference type="CDD" id="cd09630">
    <property type="entry name" value="CDH_like_cytochrome"/>
    <property type="match status" value="1"/>
</dbReference>
<reference evidence="4" key="1">
    <citation type="submission" date="2020-01" db="EMBL/GenBank/DDBJ databases">
        <authorList>
            <consortium name="DOE Joint Genome Institute"/>
            <person name="Haridas S."/>
            <person name="Albert R."/>
            <person name="Binder M."/>
            <person name="Bloem J."/>
            <person name="Labutti K."/>
            <person name="Salamov A."/>
            <person name="Andreopoulos B."/>
            <person name="Baker S.E."/>
            <person name="Barry K."/>
            <person name="Bills G."/>
            <person name="Bluhm B.H."/>
            <person name="Cannon C."/>
            <person name="Castanera R."/>
            <person name="Culley D.E."/>
            <person name="Daum C."/>
            <person name="Ezra D."/>
            <person name="Gonzalez J.B."/>
            <person name="Henrissat B."/>
            <person name="Kuo A."/>
            <person name="Liang C."/>
            <person name="Lipzen A."/>
            <person name="Lutzoni F."/>
            <person name="Magnuson J."/>
            <person name="Mondo S."/>
            <person name="Nolan M."/>
            <person name="Ohm R."/>
            <person name="Pangilinan J."/>
            <person name="Park H.-J."/>
            <person name="Ramirez L."/>
            <person name="Alfaro M."/>
            <person name="Sun H."/>
            <person name="Tritt A."/>
            <person name="Yoshinaga Y."/>
            <person name="Zwiers L.-H."/>
            <person name="Turgeon B.G."/>
            <person name="Goodwin S.B."/>
            <person name="Spatafora J.W."/>
            <person name="Crous P.W."/>
            <person name="Grigoriev I.V."/>
        </authorList>
    </citation>
    <scope>NUCLEOTIDE SEQUENCE</scope>
    <source>
        <strain evidence="4">IPT5</strain>
    </source>
</reference>
<name>A0A6A7B196_9PLEO</name>
<keyword evidence="5" id="KW-1185">Reference proteome</keyword>
<dbReference type="AlphaFoldDB" id="A0A6A7B196"/>
<dbReference type="PANTHER" id="PTHR47797:SF5">
    <property type="entry name" value="CELLOBIOSE DEHYDROGENASE CYTOCHROME DOMAIN-CONTAINING PROTEIN"/>
    <property type="match status" value="1"/>
</dbReference>
<dbReference type="SUPFAM" id="SSF49344">
    <property type="entry name" value="CBD9-like"/>
    <property type="match status" value="1"/>
</dbReference>
<feature type="domain" description="Cellobiose dehydrogenase-like cytochrome" evidence="2">
    <location>
        <begin position="25"/>
        <end position="203"/>
    </location>
</feature>
<evidence type="ECO:0000313" key="4">
    <source>
        <dbReference type="EMBL" id="KAF2849063.1"/>
    </source>
</evidence>
<dbReference type="PANTHER" id="PTHR47797">
    <property type="entry name" value="DEHYDROGENASE, PUTATIVE (AFU_ORTHOLOGUE AFUA_8G05805)-RELATED"/>
    <property type="match status" value="1"/>
</dbReference>
<dbReference type="Gene3D" id="2.60.40.1210">
    <property type="entry name" value="Cellobiose dehydrogenase, cytochrome domain"/>
    <property type="match status" value="1"/>
</dbReference>
<dbReference type="InterPro" id="IPR015920">
    <property type="entry name" value="Cellobiose_DH-like_cyt"/>
</dbReference>
<dbReference type="SUPFAM" id="SSF50952">
    <property type="entry name" value="Soluble quinoprotein glucose dehydrogenase"/>
    <property type="match status" value="1"/>
</dbReference>
<dbReference type="Proteomes" id="UP000799423">
    <property type="component" value="Unassembled WGS sequence"/>
</dbReference>
<dbReference type="Pfam" id="PF16010">
    <property type="entry name" value="CDH-cyt"/>
    <property type="match status" value="1"/>
</dbReference>
<evidence type="ECO:0000313" key="5">
    <source>
        <dbReference type="Proteomes" id="UP000799423"/>
    </source>
</evidence>
<dbReference type="Pfam" id="PF22807">
    <property type="entry name" value="TrAA12"/>
    <property type="match status" value="1"/>
</dbReference>
<dbReference type="OrthoDB" id="507128at2759"/>
<dbReference type="EMBL" id="MU006314">
    <property type="protein sequence ID" value="KAF2849063.1"/>
    <property type="molecule type" value="Genomic_DNA"/>
</dbReference>
<keyword evidence="1" id="KW-0732">Signal</keyword>
<accession>A0A6A7B196</accession>
<protein>
    <submittedName>
        <fullName evidence="4">Iron reductase domain protein</fullName>
    </submittedName>
</protein>
<dbReference type="InterPro" id="IPR011041">
    <property type="entry name" value="Quinoprot_gluc/sorb_DH_b-prop"/>
</dbReference>
<feature type="domain" description="Pyrroloquinoline quinone-dependent pyranose dehydrogenase beta-propeller" evidence="3">
    <location>
        <begin position="267"/>
        <end position="655"/>
    </location>
</feature>
<dbReference type="Gene3D" id="2.120.10.30">
    <property type="entry name" value="TolB, C-terminal domain"/>
    <property type="match status" value="1"/>
</dbReference>
<proteinExistence type="predicted"/>
<dbReference type="InterPro" id="IPR054539">
    <property type="entry name" value="Beta-prop_PDH"/>
</dbReference>
<evidence type="ECO:0000259" key="2">
    <source>
        <dbReference type="Pfam" id="PF16010"/>
    </source>
</evidence>